<feature type="domain" description="Integrase catalytic" evidence="15">
    <location>
        <begin position="98"/>
        <end position="213"/>
    </location>
</feature>
<keyword evidence="4" id="KW-0479">Metal-binding</keyword>
<evidence type="ECO:0000256" key="14">
    <source>
        <dbReference type="ARBA" id="ARBA00049244"/>
    </source>
</evidence>
<keyword evidence="8" id="KW-0694">RNA-binding</keyword>
<organism evidence="16 17">
    <name type="scientific">Austropuccinia psidii MF-1</name>
    <dbReference type="NCBI Taxonomy" id="1389203"/>
    <lineage>
        <taxon>Eukaryota</taxon>
        <taxon>Fungi</taxon>
        <taxon>Dikarya</taxon>
        <taxon>Basidiomycota</taxon>
        <taxon>Pucciniomycotina</taxon>
        <taxon>Pucciniomycetes</taxon>
        <taxon>Pucciniales</taxon>
        <taxon>Sphaerophragmiaceae</taxon>
        <taxon>Austropuccinia</taxon>
    </lineage>
</organism>
<dbReference type="GO" id="GO:0006310">
    <property type="term" value="P:DNA recombination"/>
    <property type="evidence" value="ECO:0007669"/>
    <property type="project" value="UniProtKB-KW"/>
</dbReference>
<sequence length="213" mass="23976">MKPKYKITTLNDNYFNLTDNNDEVIISGTYQAGNFEVIHDNPKALASIGGLKNNALILHQAAGHPSSKTMTKMYPKLNTTNLQCPVCSTCKIKKSPFKGMFPIPQQKLRFIHADVFGPIDQPSNSGYKYCFRVVDGFSRFVWTTFLKAKSDVITLLPKILLHIQNQANLKIANFISDNGTEFKNSTLNTFYENHSITHLTTTPYTPEQNPLAE</sequence>
<gene>
    <name evidence="16" type="ORF">O181_063391</name>
</gene>
<reference evidence="16" key="1">
    <citation type="submission" date="2021-03" db="EMBL/GenBank/DDBJ databases">
        <title>Draft genome sequence of rust myrtle Austropuccinia psidii MF-1, a brazilian biotype.</title>
        <authorList>
            <person name="Quecine M.C."/>
            <person name="Pachon D.M.R."/>
            <person name="Bonatelli M.L."/>
            <person name="Correr F.H."/>
            <person name="Franceschini L.M."/>
            <person name="Leite T.F."/>
            <person name="Margarido G.R.A."/>
            <person name="Almeida C.A."/>
            <person name="Ferrarezi J.A."/>
            <person name="Labate C.A."/>
        </authorList>
    </citation>
    <scope>NUCLEOTIDE SEQUENCE</scope>
    <source>
        <strain evidence="16">MF-1</strain>
    </source>
</reference>
<evidence type="ECO:0000313" key="17">
    <source>
        <dbReference type="Proteomes" id="UP000765509"/>
    </source>
</evidence>
<dbReference type="AlphaFoldDB" id="A0A9Q3HZD6"/>
<evidence type="ECO:0000256" key="7">
    <source>
        <dbReference type="ARBA" id="ARBA00022842"/>
    </source>
</evidence>
<dbReference type="GO" id="GO:0005634">
    <property type="term" value="C:nucleus"/>
    <property type="evidence" value="ECO:0007669"/>
    <property type="project" value="UniProtKB-ARBA"/>
</dbReference>
<dbReference type="GO" id="GO:0032196">
    <property type="term" value="P:transposition"/>
    <property type="evidence" value="ECO:0007669"/>
    <property type="project" value="UniProtKB-KW"/>
</dbReference>
<evidence type="ECO:0000256" key="5">
    <source>
        <dbReference type="ARBA" id="ARBA00022759"/>
    </source>
</evidence>
<dbReference type="PROSITE" id="PS50994">
    <property type="entry name" value="INTEGRASE"/>
    <property type="match status" value="1"/>
</dbReference>
<dbReference type="InterPro" id="IPR001584">
    <property type="entry name" value="Integrase_cat-core"/>
</dbReference>
<proteinExistence type="predicted"/>
<dbReference type="GO" id="GO:0046872">
    <property type="term" value="F:metal ion binding"/>
    <property type="evidence" value="ECO:0007669"/>
    <property type="project" value="UniProtKB-KW"/>
</dbReference>
<keyword evidence="1" id="KW-0815">Transposition</keyword>
<dbReference type="GO" id="GO:0003723">
    <property type="term" value="F:RNA binding"/>
    <property type="evidence" value="ECO:0007669"/>
    <property type="project" value="UniProtKB-KW"/>
</dbReference>
<keyword evidence="11" id="KW-0808">Transferase</keyword>
<comment type="catalytic activity">
    <reaction evidence="14">
        <text>DNA(n) + a 2'-deoxyribonucleoside 5'-triphosphate = DNA(n+1) + diphosphate</text>
        <dbReference type="Rhea" id="RHEA:22508"/>
        <dbReference type="Rhea" id="RHEA-COMP:17339"/>
        <dbReference type="Rhea" id="RHEA-COMP:17340"/>
        <dbReference type="ChEBI" id="CHEBI:33019"/>
        <dbReference type="ChEBI" id="CHEBI:61560"/>
        <dbReference type="ChEBI" id="CHEBI:173112"/>
        <dbReference type="EC" id="2.7.7.7"/>
    </reaction>
</comment>
<evidence type="ECO:0000256" key="1">
    <source>
        <dbReference type="ARBA" id="ARBA00022578"/>
    </source>
</evidence>
<dbReference type="GO" id="GO:0004519">
    <property type="term" value="F:endonuclease activity"/>
    <property type="evidence" value="ECO:0007669"/>
    <property type="project" value="UniProtKB-KW"/>
</dbReference>
<dbReference type="Gene3D" id="3.30.420.10">
    <property type="entry name" value="Ribonuclease H-like superfamily/Ribonuclease H"/>
    <property type="match status" value="1"/>
</dbReference>
<evidence type="ECO:0000256" key="9">
    <source>
        <dbReference type="ARBA" id="ARBA00022908"/>
    </source>
</evidence>
<evidence type="ECO:0000259" key="15">
    <source>
        <dbReference type="PROSITE" id="PS50994"/>
    </source>
</evidence>
<evidence type="ECO:0000256" key="3">
    <source>
        <dbReference type="ARBA" id="ARBA00022722"/>
    </source>
</evidence>
<keyword evidence="11" id="KW-0239">DNA-directed DNA polymerase</keyword>
<name>A0A9Q3HZD6_9BASI</name>
<dbReference type="GO" id="GO:0015074">
    <property type="term" value="P:DNA integration"/>
    <property type="evidence" value="ECO:0007669"/>
    <property type="project" value="UniProtKB-KW"/>
</dbReference>
<comment type="caution">
    <text evidence="16">The sequence shown here is derived from an EMBL/GenBank/DDBJ whole genome shotgun (WGS) entry which is preliminary data.</text>
</comment>
<accession>A0A9Q3HZD6</accession>
<evidence type="ECO:0000256" key="11">
    <source>
        <dbReference type="ARBA" id="ARBA00022932"/>
    </source>
</evidence>
<keyword evidence="10" id="KW-0695">RNA-directed DNA polymerase</keyword>
<dbReference type="PANTHER" id="PTHR42648:SF11">
    <property type="entry name" value="TRANSPOSON TY4-P GAG-POL POLYPROTEIN"/>
    <property type="match status" value="1"/>
</dbReference>
<protein>
    <recommendedName>
        <fullName evidence="15">Integrase catalytic domain-containing protein</fullName>
    </recommendedName>
</protein>
<evidence type="ECO:0000256" key="4">
    <source>
        <dbReference type="ARBA" id="ARBA00022723"/>
    </source>
</evidence>
<evidence type="ECO:0000256" key="10">
    <source>
        <dbReference type="ARBA" id="ARBA00022918"/>
    </source>
</evidence>
<keyword evidence="7" id="KW-0460">Magnesium</keyword>
<dbReference type="PANTHER" id="PTHR42648">
    <property type="entry name" value="TRANSPOSASE, PUTATIVE-RELATED"/>
    <property type="match status" value="1"/>
</dbReference>
<dbReference type="OrthoDB" id="4037325at2759"/>
<evidence type="ECO:0000313" key="16">
    <source>
        <dbReference type="EMBL" id="MBW0523676.1"/>
    </source>
</evidence>
<dbReference type="InterPro" id="IPR036397">
    <property type="entry name" value="RNaseH_sf"/>
</dbReference>
<dbReference type="GO" id="GO:0003964">
    <property type="term" value="F:RNA-directed DNA polymerase activity"/>
    <property type="evidence" value="ECO:0007669"/>
    <property type="project" value="UniProtKB-KW"/>
</dbReference>
<keyword evidence="5" id="KW-0255">Endonuclease</keyword>
<evidence type="ECO:0000256" key="6">
    <source>
        <dbReference type="ARBA" id="ARBA00022801"/>
    </source>
</evidence>
<evidence type="ECO:0000256" key="12">
    <source>
        <dbReference type="ARBA" id="ARBA00023172"/>
    </source>
</evidence>
<keyword evidence="12" id="KW-0233">DNA recombination</keyword>
<dbReference type="InterPro" id="IPR012337">
    <property type="entry name" value="RNaseH-like_sf"/>
</dbReference>
<dbReference type="Proteomes" id="UP000765509">
    <property type="component" value="Unassembled WGS sequence"/>
</dbReference>
<dbReference type="GO" id="GO:0016787">
    <property type="term" value="F:hydrolase activity"/>
    <property type="evidence" value="ECO:0007669"/>
    <property type="project" value="UniProtKB-KW"/>
</dbReference>
<keyword evidence="2" id="KW-0548">Nucleotidyltransferase</keyword>
<evidence type="ECO:0000256" key="8">
    <source>
        <dbReference type="ARBA" id="ARBA00022884"/>
    </source>
</evidence>
<evidence type="ECO:0000256" key="13">
    <source>
        <dbReference type="ARBA" id="ARBA00048173"/>
    </source>
</evidence>
<keyword evidence="6" id="KW-0378">Hydrolase</keyword>
<keyword evidence="3" id="KW-0540">Nuclease</keyword>
<keyword evidence="17" id="KW-1185">Reference proteome</keyword>
<dbReference type="Pfam" id="PF00665">
    <property type="entry name" value="rve"/>
    <property type="match status" value="1"/>
</dbReference>
<comment type="catalytic activity">
    <reaction evidence="13">
        <text>DNA(n) + a 2'-deoxyribonucleoside 5'-triphosphate = DNA(n+1) + diphosphate</text>
        <dbReference type="Rhea" id="RHEA:22508"/>
        <dbReference type="Rhea" id="RHEA-COMP:17339"/>
        <dbReference type="Rhea" id="RHEA-COMP:17340"/>
        <dbReference type="ChEBI" id="CHEBI:33019"/>
        <dbReference type="ChEBI" id="CHEBI:61560"/>
        <dbReference type="ChEBI" id="CHEBI:173112"/>
        <dbReference type="EC" id="2.7.7.49"/>
    </reaction>
</comment>
<dbReference type="SUPFAM" id="SSF53098">
    <property type="entry name" value="Ribonuclease H-like"/>
    <property type="match status" value="1"/>
</dbReference>
<dbReference type="InterPro" id="IPR039537">
    <property type="entry name" value="Retrotran_Ty1/copia-like"/>
</dbReference>
<keyword evidence="9" id="KW-0229">DNA integration</keyword>
<dbReference type="GO" id="GO:0003887">
    <property type="term" value="F:DNA-directed DNA polymerase activity"/>
    <property type="evidence" value="ECO:0007669"/>
    <property type="project" value="UniProtKB-KW"/>
</dbReference>
<evidence type="ECO:0000256" key="2">
    <source>
        <dbReference type="ARBA" id="ARBA00022695"/>
    </source>
</evidence>
<dbReference type="EMBL" id="AVOT02030486">
    <property type="protein sequence ID" value="MBW0523676.1"/>
    <property type="molecule type" value="Genomic_DNA"/>
</dbReference>